<dbReference type="RefSeq" id="WP_408091356.1">
    <property type="nucleotide sequence ID" value="NZ_JBELPY010000009.1"/>
</dbReference>
<evidence type="ECO:0000313" key="2">
    <source>
        <dbReference type="Proteomes" id="UP001629058"/>
    </source>
</evidence>
<name>A0ABW8Y4A1_9FLAO</name>
<keyword evidence="2" id="KW-1185">Reference proteome</keyword>
<protein>
    <recommendedName>
        <fullName evidence="3">Zinc-ribbon containing domain-containing protein</fullName>
    </recommendedName>
</protein>
<organism evidence="1 2">
    <name type="scientific">Chryseobacterium terrae</name>
    <dbReference type="NCBI Taxonomy" id="3163299"/>
    <lineage>
        <taxon>Bacteria</taxon>
        <taxon>Pseudomonadati</taxon>
        <taxon>Bacteroidota</taxon>
        <taxon>Flavobacteriia</taxon>
        <taxon>Flavobacteriales</taxon>
        <taxon>Weeksellaceae</taxon>
        <taxon>Chryseobacterium group</taxon>
        <taxon>Chryseobacterium</taxon>
    </lineage>
</organism>
<sequence>MTPEVRAFVNEYARRNPPPITVKEFIKNHNHEIWKDCLDCGEHFDLRKQLHIDRCPKCESKNIK</sequence>
<evidence type="ECO:0008006" key="3">
    <source>
        <dbReference type="Google" id="ProtNLM"/>
    </source>
</evidence>
<dbReference type="EMBL" id="JBELPY010000009">
    <property type="protein sequence ID" value="MFL9835018.1"/>
    <property type="molecule type" value="Genomic_DNA"/>
</dbReference>
<dbReference type="Proteomes" id="UP001629058">
    <property type="component" value="Unassembled WGS sequence"/>
</dbReference>
<evidence type="ECO:0000313" key="1">
    <source>
        <dbReference type="EMBL" id="MFL9835018.1"/>
    </source>
</evidence>
<proteinExistence type="predicted"/>
<accession>A0ABW8Y4A1</accession>
<gene>
    <name evidence="1" type="ORF">ABS765_13390</name>
</gene>
<reference evidence="1 2" key="1">
    <citation type="submission" date="2024-06" db="EMBL/GenBank/DDBJ databases">
        <authorList>
            <person name="Kaempfer P."/>
            <person name="Viver T."/>
        </authorList>
    </citation>
    <scope>NUCLEOTIDE SEQUENCE [LARGE SCALE GENOMIC DNA]</scope>
    <source>
        <strain evidence="1 2">ST-37</strain>
    </source>
</reference>
<comment type="caution">
    <text evidence="1">The sequence shown here is derived from an EMBL/GenBank/DDBJ whole genome shotgun (WGS) entry which is preliminary data.</text>
</comment>